<evidence type="ECO:0000256" key="4">
    <source>
        <dbReference type="ARBA" id="ARBA00022729"/>
    </source>
</evidence>
<dbReference type="OrthoDB" id="958254at2759"/>
<organism evidence="6 7">
    <name type="scientific">Tropilaelaps mercedesae</name>
    <dbReference type="NCBI Taxonomy" id="418985"/>
    <lineage>
        <taxon>Eukaryota</taxon>
        <taxon>Metazoa</taxon>
        <taxon>Ecdysozoa</taxon>
        <taxon>Arthropoda</taxon>
        <taxon>Chelicerata</taxon>
        <taxon>Arachnida</taxon>
        <taxon>Acari</taxon>
        <taxon>Parasitiformes</taxon>
        <taxon>Mesostigmata</taxon>
        <taxon>Gamasina</taxon>
        <taxon>Dermanyssoidea</taxon>
        <taxon>Laelapidae</taxon>
        <taxon>Tropilaelaps</taxon>
    </lineage>
</organism>
<dbReference type="EMBL" id="MNPL01024604">
    <property type="protein sequence ID" value="OQR68460.1"/>
    <property type="molecule type" value="Genomic_DNA"/>
</dbReference>
<keyword evidence="3" id="KW-0964">Secreted</keyword>
<comment type="subcellular location">
    <subcellularLocation>
        <location evidence="1">Secreted</location>
    </subcellularLocation>
</comment>
<keyword evidence="4" id="KW-0732">Signal</keyword>
<evidence type="ECO:0000256" key="2">
    <source>
        <dbReference type="ARBA" id="ARBA00005679"/>
    </source>
</evidence>
<reference evidence="6 7" key="1">
    <citation type="journal article" date="2017" name="Gigascience">
        <title>Draft genome of the honey bee ectoparasitic mite, Tropilaelaps mercedesae, is shaped by the parasitic life history.</title>
        <authorList>
            <person name="Dong X."/>
            <person name="Armstrong S.D."/>
            <person name="Xia D."/>
            <person name="Makepeace B.L."/>
            <person name="Darby A.C."/>
            <person name="Kadowaki T."/>
        </authorList>
    </citation>
    <scope>NUCLEOTIDE SEQUENCE [LARGE SCALE GENOMIC DNA]</scope>
    <source>
        <strain evidence="6">Wuxi-XJTLU</strain>
    </source>
</reference>
<keyword evidence="5" id="KW-0325">Glycoprotein</keyword>
<evidence type="ECO:0000313" key="7">
    <source>
        <dbReference type="Proteomes" id="UP000192247"/>
    </source>
</evidence>
<keyword evidence="7" id="KW-1185">Reference proteome</keyword>
<dbReference type="GO" id="GO:0005576">
    <property type="term" value="C:extracellular region"/>
    <property type="evidence" value="ECO:0007669"/>
    <property type="project" value="UniProtKB-SubCell"/>
</dbReference>
<protein>
    <submittedName>
        <fullName evidence="6">GILT protein C02D5.2-like</fullName>
    </submittedName>
</protein>
<comment type="caution">
    <text evidence="6">The sequence shown here is derived from an EMBL/GenBank/DDBJ whole genome shotgun (WGS) entry which is preliminary data.</text>
</comment>
<dbReference type="AlphaFoldDB" id="A0A1V9X4B1"/>
<dbReference type="InParanoid" id="A0A1V9X4B1"/>
<proteinExistence type="inferred from homology"/>
<evidence type="ECO:0000256" key="5">
    <source>
        <dbReference type="ARBA" id="ARBA00023180"/>
    </source>
</evidence>
<evidence type="ECO:0000256" key="1">
    <source>
        <dbReference type="ARBA" id="ARBA00004613"/>
    </source>
</evidence>
<dbReference type="Gene3D" id="3.40.30.10">
    <property type="entry name" value="Glutaredoxin"/>
    <property type="match status" value="1"/>
</dbReference>
<gene>
    <name evidence="6" type="ORF">BIW11_12900</name>
</gene>
<dbReference type="FunCoup" id="A0A1V9X4B1">
    <property type="interactions" value="26"/>
</dbReference>
<dbReference type="InterPro" id="IPR036249">
    <property type="entry name" value="Thioredoxin-like_sf"/>
</dbReference>
<dbReference type="STRING" id="418985.A0A1V9X4B1"/>
<dbReference type="SUPFAM" id="SSF52833">
    <property type="entry name" value="Thioredoxin-like"/>
    <property type="match status" value="1"/>
</dbReference>
<dbReference type="PANTHER" id="PTHR13234">
    <property type="entry name" value="GAMMA-INTERFERON INDUCIBLE LYSOSOMAL THIOL REDUCTASE GILT"/>
    <property type="match status" value="1"/>
</dbReference>
<name>A0A1V9X4B1_9ACAR</name>
<evidence type="ECO:0000256" key="3">
    <source>
        <dbReference type="ARBA" id="ARBA00022525"/>
    </source>
</evidence>
<dbReference type="Proteomes" id="UP000192247">
    <property type="component" value="Unassembled WGS sequence"/>
</dbReference>
<dbReference type="PANTHER" id="PTHR13234:SF8">
    <property type="entry name" value="GAMMA-INTERFERON-INDUCIBLE LYSOSOMAL THIOL REDUCTASE"/>
    <property type="match status" value="1"/>
</dbReference>
<dbReference type="Pfam" id="PF03227">
    <property type="entry name" value="GILT"/>
    <property type="match status" value="1"/>
</dbReference>
<evidence type="ECO:0000313" key="6">
    <source>
        <dbReference type="EMBL" id="OQR68460.1"/>
    </source>
</evidence>
<dbReference type="GO" id="GO:0016671">
    <property type="term" value="F:oxidoreductase activity, acting on a sulfur group of donors, disulfide as acceptor"/>
    <property type="evidence" value="ECO:0007669"/>
    <property type="project" value="InterPro"/>
</dbReference>
<accession>A0A1V9X4B1</accession>
<dbReference type="InterPro" id="IPR004911">
    <property type="entry name" value="Interferon-induced_GILT"/>
</dbReference>
<sequence length="187" mass="20586">MAAAETRVELYYETHCPDSQHFMKEGLRRSLQLLPEVDFVLVPYGKASTSGTGPSLSFQCQHGAKECEGNTYHACAIELHSNKKQVLEFAVCTMSFRQNVLANIEKCAVDNGIDYNAVKNCATGHQGKDFLAKMGELTQAAANKINGRPQLDFVPSTIIDGTPYVYDSYSNLHKTICANAKQKPCNC</sequence>
<comment type="similarity">
    <text evidence="2">Belongs to the GILT family.</text>
</comment>